<evidence type="ECO:0000313" key="5">
    <source>
        <dbReference type="Proteomes" id="UP001396334"/>
    </source>
</evidence>
<dbReference type="SUPFAM" id="SSF56672">
    <property type="entry name" value="DNA/RNA polymerases"/>
    <property type="match status" value="1"/>
</dbReference>
<protein>
    <recommendedName>
        <fullName evidence="3">Integrase catalytic domain-containing protein</fullName>
    </recommendedName>
</protein>
<evidence type="ECO:0000256" key="2">
    <source>
        <dbReference type="ARBA" id="ARBA00022801"/>
    </source>
</evidence>
<dbReference type="PROSITE" id="PS50994">
    <property type="entry name" value="INTEGRASE"/>
    <property type="match status" value="1"/>
</dbReference>
<dbReference type="InterPro" id="IPR036397">
    <property type="entry name" value="RNaseH_sf"/>
</dbReference>
<dbReference type="Pfam" id="PF00665">
    <property type="entry name" value="rve"/>
    <property type="match status" value="1"/>
</dbReference>
<organism evidence="4 5">
    <name type="scientific">Hibiscus sabdariffa</name>
    <name type="common">roselle</name>
    <dbReference type="NCBI Taxonomy" id="183260"/>
    <lineage>
        <taxon>Eukaryota</taxon>
        <taxon>Viridiplantae</taxon>
        <taxon>Streptophyta</taxon>
        <taxon>Embryophyta</taxon>
        <taxon>Tracheophyta</taxon>
        <taxon>Spermatophyta</taxon>
        <taxon>Magnoliopsida</taxon>
        <taxon>eudicotyledons</taxon>
        <taxon>Gunneridae</taxon>
        <taxon>Pentapetalae</taxon>
        <taxon>rosids</taxon>
        <taxon>malvids</taxon>
        <taxon>Malvales</taxon>
        <taxon>Malvaceae</taxon>
        <taxon>Malvoideae</taxon>
        <taxon>Hibiscus</taxon>
    </lineage>
</organism>
<dbReference type="PANTHER" id="PTHR42648:SF27">
    <property type="entry name" value="RNA-DIRECTED DNA POLYMERASE"/>
    <property type="match status" value="1"/>
</dbReference>
<reference evidence="4 5" key="1">
    <citation type="journal article" date="2024" name="G3 (Bethesda)">
        <title>Genome assembly of Hibiscus sabdariffa L. provides insights into metabolisms of medicinal natural products.</title>
        <authorList>
            <person name="Kim T."/>
        </authorList>
    </citation>
    <scope>NUCLEOTIDE SEQUENCE [LARGE SCALE GENOMIC DNA]</scope>
    <source>
        <strain evidence="4">TK-2024</strain>
        <tissue evidence="4">Old leaves</tissue>
    </source>
</reference>
<dbReference type="InterPro" id="IPR001584">
    <property type="entry name" value="Integrase_cat-core"/>
</dbReference>
<evidence type="ECO:0000259" key="3">
    <source>
        <dbReference type="PROSITE" id="PS50994"/>
    </source>
</evidence>
<dbReference type="InterPro" id="IPR043502">
    <property type="entry name" value="DNA/RNA_pol_sf"/>
</dbReference>
<dbReference type="Pfam" id="PF07727">
    <property type="entry name" value="RVT_2"/>
    <property type="match status" value="1"/>
</dbReference>
<keyword evidence="1" id="KW-0479">Metal-binding</keyword>
<dbReference type="InterPro" id="IPR013103">
    <property type="entry name" value="RVT_2"/>
</dbReference>
<evidence type="ECO:0000256" key="1">
    <source>
        <dbReference type="ARBA" id="ARBA00022723"/>
    </source>
</evidence>
<proteinExistence type="predicted"/>
<dbReference type="InterPro" id="IPR039537">
    <property type="entry name" value="Retrotran_Ty1/copia-like"/>
</dbReference>
<accession>A0ABR2QBD9</accession>
<dbReference type="Gene3D" id="3.30.420.10">
    <property type="entry name" value="Ribonuclease H-like superfamily/Ribonuclease H"/>
    <property type="match status" value="1"/>
</dbReference>
<sequence length="434" mass="50253">MTKAPFNSKCERASDLLGLIHSDVCGPMNTQARGGFQYFITFTDDLSRYVYIYLMRHKSEALEKFKEFKYEVQNQQGKSIKAPQSDRGGEYLSQDFDELLKECGIVSQLTPYGTPQWNGVSERRNCTLLDMVRSMMSHRDLATSFWGLALETTTFTLNRVPSKLVQKTPYEIWIRKLPSMSFMNVWGCEAYVKHQMSTKLEPKSHKYLEIKPLRRSTRERHVPKRYRFLVTTHGDVILVDQDEPKTYQEAVSSLDSEKWLEAMRSEMDSMSVNQVWTLVEPYEGVKPIGCKWVFKKKTDMDGNVHAYKGRLVAKGFRQIHGVDYDETLSPIAMFKSIIILLAIAAFHDYEIWQMDVKTAFLNGKLEEDVYMTQPEGFVAPENDGMVCKLQRSIYKLKQASRSWNLHFNDAIKDFGFIRNEDEPCVYKKVSGSIV</sequence>
<dbReference type="InterPro" id="IPR012337">
    <property type="entry name" value="RNaseH-like_sf"/>
</dbReference>
<keyword evidence="5" id="KW-1185">Reference proteome</keyword>
<dbReference type="EMBL" id="JBBPBN010000042">
    <property type="protein sequence ID" value="KAK8997815.1"/>
    <property type="molecule type" value="Genomic_DNA"/>
</dbReference>
<gene>
    <name evidence="4" type="ORF">V6N11_012352</name>
</gene>
<keyword evidence="2" id="KW-0378">Hydrolase</keyword>
<feature type="domain" description="Integrase catalytic" evidence="3">
    <location>
        <begin position="1"/>
        <end position="177"/>
    </location>
</feature>
<dbReference type="Proteomes" id="UP001396334">
    <property type="component" value="Unassembled WGS sequence"/>
</dbReference>
<comment type="caution">
    <text evidence="4">The sequence shown here is derived from an EMBL/GenBank/DDBJ whole genome shotgun (WGS) entry which is preliminary data.</text>
</comment>
<evidence type="ECO:0000313" key="4">
    <source>
        <dbReference type="EMBL" id="KAK8997815.1"/>
    </source>
</evidence>
<dbReference type="PANTHER" id="PTHR42648">
    <property type="entry name" value="TRANSPOSASE, PUTATIVE-RELATED"/>
    <property type="match status" value="1"/>
</dbReference>
<dbReference type="SUPFAM" id="SSF53098">
    <property type="entry name" value="Ribonuclease H-like"/>
    <property type="match status" value="1"/>
</dbReference>
<name>A0ABR2QBD9_9ROSI</name>